<accession>A0ABD2PQJ0</accession>
<dbReference type="AntiFam" id="ANF00072">
    <property type="entry name" value="Shadow ORF (opposite TypA)"/>
</dbReference>
<sequence length="74" mass="7937">MVAPPEAGRCTADTDSSVSLLRQKVGHCVPFVNVSHAPDTPCMEQHPLGCGRLACVNVGNNTDIASYSYTRFRS</sequence>
<keyword evidence="2" id="KW-1185">Reference proteome</keyword>
<proteinExistence type="predicted"/>
<gene>
    <name evidence="1" type="ORF">Ciccas_011867</name>
</gene>
<evidence type="ECO:0000313" key="2">
    <source>
        <dbReference type="Proteomes" id="UP001626550"/>
    </source>
</evidence>
<organism evidence="1 2">
    <name type="scientific">Cichlidogyrus casuarinus</name>
    <dbReference type="NCBI Taxonomy" id="1844966"/>
    <lineage>
        <taxon>Eukaryota</taxon>
        <taxon>Metazoa</taxon>
        <taxon>Spiralia</taxon>
        <taxon>Lophotrochozoa</taxon>
        <taxon>Platyhelminthes</taxon>
        <taxon>Monogenea</taxon>
        <taxon>Monopisthocotylea</taxon>
        <taxon>Dactylogyridea</taxon>
        <taxon>Ancyrocephalidae</taxon>
        <taxon>Cichlidogyrus</taxon>
    </lineage>
</organism>
<protein>
    <submittedName>
        <fullName evidence="1">Uncharacterized protein</fullName>
    </submittedName>
</protein>
<evidence type="ECO:0000313" key="1">
    <source>
        <dbReference type="EMBL" id="KAL3309589.1"/>
    </source>
</evidence>
<dbReference type="AlphaFoldDB" id="A0ABD2PQJ0"/>
<reference evidence="1 2" key="1">
    <citation type="submission" date="2024-11" db="EMBL/GenBank/DDBJ databases">
        <title>Adaptive evolution of stress response genes in parasites aligns with host niche diversity.</title>
        <authorList>
            <person name="Hahn C."/>
            <person name="Resl P."/>
        </authorList>
    </citation>
    <scope>NUCLEOTIDE SEQUENCE [LARGE SCALE GENOMIC DNA]</scope>
    <source>
        <strain evidence="1">EGGRZ-B1_66</strain>
        <tissue evidence="1">Body</tissue>
    </source>
</reference>
<dbReference type="Proteomes" id="UP001626550">
    <property type="component" value="Unassembled WGS sequence"/>
</dbReference>
<comment type="caution">
    <text evidence="1">The sequence shown here is derived from an EMBL/GenBank/DDBJ whole genome shotgun (WGS) entry which is preliminary data.</text>
</comment>
<dbReference type="EMBL" id="JBJKFK010003756">
    <property type="protein sequence ID" value="KAL3309589.1"/>
    <property type="molecule type" value="Genomic_DNA"/>
</dbReference>
<name>A0ABD2PQJ0_9PLAT</name>